<name>A0ABR9GXT1_9HYPH</name>
<gene>
    <name evidence="1" type="ORF">IHE39_29465</name>
</gene>
<evidence type="ECO:0008006" key="3">
    <source>
        <dbReference type="Google" id="ProtNLM"/>
    </source>
</evidence>
<dbReference type="Proteomes" id="UP000598227">
    <property type="component" value="Unassembled WGS sequence"/>
</dbReference>
<proteinExistence type="predicted"/>
<keyword evidence="2" id="KW-1185">Reference proteome</keyword>
<evidence type="ECO:0000313" key="1">
    <source>
        <dbReference type="EMBL" id="MBE1208425.1"/>
    </source>
</evidence>
<reference evidence="1 2" key="1">
    <citation type="submission" date="2020-09" db="EMBL/GenBank/DDBJ databases">
        <title>Draft Genome Sequence of Aminobacter carboxidus type strain DSM 1086, a soil Gram-negative carboxydobacterium.</title>
        <authorList>
            <person name="Turrini P."/>
            <person name="Tescari M."/>
            <person name="Artuso I."/>
            <person name="Lugli G.A."/>
            <person name="Frangipani E."/>
            <person name="Ventura M."/>
            <person name="Visca P."/>
        </authorList>
    </citation>
    <scope>NUCLEOTIDE SEQUENCE [LARGE SCALE GENOMIC DNA]</scope>
    <source>
        <strain evidence="1 2">DSM 1086</strain>
    </source>
</reference>
<sequence length="75" mass="8532">MIAQDERKSMRRAHSIGPQMIRYLEEIGIERISELRGADPHEIAMRIDIALGRKHMNSLGVAALRNLIELANEQP</sequence>
<comment type="caution">
    <text evidence="1">The sequence shown here is derived from an EMBL/GenBank/DDBJ whole genome shotgun (WGS) entry which is preliminary data.</text>
</comment>
<dbReference type="RefSeq" id="WP_192569029.1">
    <property type="nucleotide sequence ID" value="NZ_JACZEP010000021.1"/>
</dbReference>
<protein>
    <recommendedName>
        <fullName evidence="3">TfoX C-terminal domain-containing protein</fullName>
    </recommendedName>
</protein>
<organism evidence="1 2">
    <name type="scientific">Aminobacter carboxidus</name>
    <dbReference type="NCBI Taxonomy" id="376165"/>
    <lineage>
        <taxon>Bacteria</taxon>
        <taxon>Pseudomonadati</taxon>
        <taxon>Pseudomonadota</taxon>
        <taxon>Alphaproteobacteria</taxon>
        <taxon>Hyphomicrobiales</taxon>
        <taxon>Phyllobacteriaceae</taxon>
        <taxon>Aminobacter</taxon>
    </lineage>
</organism>
<dbReference type="EMBL" id="JACZEP010000021">
    <property type="protein sequence ID" value="MBE1208425.1"/>
    <property type="molecule type" value="Genomic_DNA"/>
</dbReference>
<accession>A0ABR9GXT1</accession>
<evidence type="ECO:0000313" key="2">
    <source>
        <dbReference type="Proteomes" id="UP000598227"/>
    </source>
</evidence>